<dbReference type="PANTHER" id="PTHR30222:SF2">
    <property type="entry name" value="ABC TRANSPORTER SUBSTRATE-BINDING PROTEIN"/>
    <property type="match status" value="1"/>
</dbReference>
<dbReference type="Proteomes" id="UP001230156">
    <property type="component" value="Unassembled WGS sequence"/>
</dbReference>
<name>A0ABU0YS37_9PROT</name>
<comment type="caution">
    <text evidence="3">The sequence shown here is derived from an EMBL/GenBank/DDBJ whole genome shotgun (WGS) entry which is preliminary data.</text>
</comment>
<feature type="signal peptide" evidence="2">
    <location>
        <begin position="1"/>
        <end position="19"/>
    </location>
</feature>
<dbReference type="PANTHER" id="PTHR30222">
    <property type="entry name" value="SPERMIDINE/PUTRESCINE-BINDING PERIPLASMIC PROTEIN"/>
    <property type="match status" value="1"/>
</dbReference>
<dbReference type="SUPFAM" id="SSF53850">
    <property type="entry name" value="Periplasmic binding protein-like II"/>
    <property type="match status" value="1"/>
</dbReference>
<evidence type="ECO:0000313" key="3">
    <source>
        <dbReference type="EMBL" id="MDQ7250519.1"/>
    </source>
</evidence>
<evidence type="ECO:0000256" key="1">
    <source>
        <dbReference type="ARBA" id="ARBA00022729"/>
    </source>
</evidence>
<proteinExistence type="predicted"/>
<feature type="chain" id="PRO_5047060347" evidence="2">
    <location>
        <begin position="20"/>
        <end position="350"/>
    </location>
</feature>
<protein>
    <submittedName>
        <fullName evidence="3">ABC transporter substrate-binding protein</fullName>
    </submittedName>
</protein>
<keyword evidence="1 2" id="KW-0732">Signal</keyword>
<accession>A0ABU0YS37</accession>
<gene>
    <name evidence="3" type="ORF">Q8A70_22710</name>
</gene>
<evidence type="ECO:0000313" key="4">
    <source>
        <dbReference type="Proteomes" id="UP001230156"/>
    </source>
</evidence>
<evidence type="ECO:0000256" key="2">
    <source>
        <dbReference type="SAM" id="SignalP"/>
    </source>
</evidence>
<dbReference type="CDD" id="cd13589">
    <property type="entry name" value="PBP2_polyamine_RpCGA009"/>
    <property type="match status" value="1"/>
</dbReference>
<reference evidence="4" key="1">
    <citation type="submission" date="2023-08" db="EMBL/GenBank/DDBJ databases">
        <title>Rhodospirillaceae gen. nov., a novel taxon isolated from the Yangtze River Yuezi River estuary sludge.</title>
        <authorList>
            <person name="Ruan L."/>
        </authorList>
    </citation>
    <scope>NUCLEOTIDE SEQUENCE [LARGE SCALE GENOMIC DNA]</scope>
    <source>
        <strain evidence="4">R-7</strain>
    </source>
</reference>
<keyword evidence="4" id="KW-1185">Reference proteome</keyword>
<dbReference type="Gene3D" id="3.40.190.10">
    <property type="entry name" value="Periplasmic binding protein-like II"/>
    <property type="match status" value="2"/>
</dbReference>
<organism evidence="3 4">
    <name type="scientific">Dongia sedimenti</name>
    <dbReference type="NCBI Taxonomy" id="3064282"/>
    <lineage>
        <taxon>Bacteria</taxon>
        <taxon>Pseudomonadati</taxon>
        <taxon>Pseudomonadota</taxon>
        <taxon>Alphaproteobacteria</taxon>
        <taxon>Rhodospirillales</taxon>
        <taxon>Dongiaceae</taxon>
        <taxon>Dongia</taxon>
    </lineage>
</organism>
<dbReference type="Pfam" id="PF13416">
    <property type="entry name" value="SBP_bac_8"/>
    <property type="match status" value="1"/>
</dbReference>
<sequence>MRLLSRHLAAMLFSAAVMAANAIATAQAADVVIVQNGGVTQEAHRKAMWEPAAKALGFTFDEDTSQSWTEGKAQVDSGAVTWDIVSLNMGEVQLAVKADVLTKLPSDIVDRSDFLPGSVNDYCVGNTVFSTNIAYNTKKFGDAGPADFAEFWDVKKFPGKRAMYKSPRGNMEAAALALGHPRSEIYKFLSTEEGRKAALDKIAELKPYAVWFDSGAQSTQLVKDGEVDMIYGWNGRIIAAIDAGAPFKINYKDGLLDVDCYAVLKDAPHVDNAIKFVKEISKAQYVKDMPKYVAYGSPNLKANESYDEKTLARLTTSPQNVKEEYMSDFAFWGQYGTILSEAFDHMLASN</sequence>
<dbReference type="EMBL" id="JAUYVI010000007">
    <property type="protein sequence ID" value="MDQ7250519.1"/>
    <property type="molecule type" value="Genomic_DNA"/>
</dbReference>
<dbReference type="InterPro" id="IPR006059">
    <property type="entry name" value="SBP"/>
</dbReference>
<dbReference type="RefSeq" id="WP_379959895.1">
    <property type="nucleotide sequence ID" value="NZ_JAUYVI010000007.1"/>
</dbReference>